<proteinExistence type="predicted"/>
<evidence type="ECO:0000256" key="1">
    <source>
        <dbReference type="SAM" id="MobiDB-lite"/>
    </source>
</evidence>
<feature type="region of interest" description="Disordered" evidence="1">
    <location>
        <begin position="1"/>
        <end position="28"/>
    </location>
</feature>
<feature type="region of interest" description="Disordered" evidence="1">
    <location>
        <begin position="61"/>
        <end position="88"/>
    </location>
</feature>
<evidence type="ECO:0000313" key="2">
    <source>
        <dbReference type="EMBL" id="KAK7281473.1"/>
    </source>
</evidence>
<dbReference type="Proteomes" id="UP001372338">
    <property type="component" value="Unassembled WGS sequence"/>
</dbReference>
<keyword evidence="3" id="KW-1185">Reference proteome</keyword>
<dbReference type="AlphaFoldDB" id="A0AAN9FY83"/>
<reference evidence="2 3" key="1">
    <citation type="submission" date="2024-01" db="EMBL/GenBank/DDBJ databases">
        <title>The genomes of 5 underutilized Papilionoideae crops provide insights into root nodulation and disease resistanc.</title>
        <authorList>
            <person name="Yuan L."/>
        </authorList>
    </citation>
    <scope>NUCLEOTIDE SEQUENCE [LARGE SCALE GENOMIC DNA]</scope>
    <source>
        <strain evidence="2">ZHUSHIDOU_FW_LH</strain>
        <tissue evidence="2">Leaf</tissue>
    </source>
</reference>
<protein>
    <submittedName>
        <fullName evidence="2">Uncharacterized protein</fullName>
    </submittedName>
</protein>
<evidence type="ECO:0000313" key="3">
    <source>
        <dbReference type="Proteomes" id="UP001372338"/>
    </source>
</evidence>
<sequence>MGSLPLRGRSERSFENSSPEPPAAQPRQRWVLCPCGDRAKEVLRIQEKASQKVTEACKGFLGPDGDWPSSARAEGSLTARPTRSPVKF</sequence>
<accession>A0AAN9FY83</accession>
<dbReference type="EMBL" id="JAYWIO010000002">
    <property type="protein sequence ID" value="KAK7281473.1"/>
    <property type="molecule type" value="Genomic_DNA"/>
</dbReference>
<name>A0AAN9FY83_CROPI</name>
<gene>
    <name evidence="2" type="ORF">RIF29_09510</name>
</gene>
<dbReference type="AntiFam" id="ANF00275">
    <property type="entry name" value="Spurious translation from rRNA (DUF6467)"/>
</dbReference>
<organism evidence="2 3">
    <name type="scientific">Crotalaria pallida</name>
    <name type="common">Smooth rattlebox</name>
    <name type="synonym">Crotalaria striata</name>
    <dbReference type="NCBI Taxonomy" id="3830"/>
    <lineage>
        <taxon>Eukaryota</taxon>
        <taxon>Viridiplantae</taxon>
        <taxon>Streptophyta</taxon>
        <taxon>Embryophyta</taxon>
        <taxon>Tracheophyta</taxon>
        <taxon>Spermatophyta</taxon>
        <taxon>Magnoliopsida</taxon>
        <taxon>eudicotyledons</taxon>
        <taxon>Gunneridae</taxon>
        <taxon>Pentapetalae</taxon>
        <taxon>rosids</taxon>
        <taxon>fabids</taxon>
        <taxon>Fabales</taxon>
        <taxon>Fabaceae</taxon>
        <taxon>Papilionoideae</taxon>
        <taxon>50 kb inversion clade</taxon>
        <taxon>genistoids sensu lato</taxon>
        <taxon>core genistoids</taxon>
        <taxon>Crotalarieae</taxon>
        <taxon>Crotalaria</taxon>
    </lineage>
</organism>
<comment type="caution">
    <text evidence="2">The sequence shown here is derived from an EMBL/GenBank/DDBJ whole genome shotgun (WGS) entry which is preliminary data.</text>
</comment>